<feature type="signal peptide" evidence="2">
    <location>
        <begin position="1"/>
        <end position="18"/>
    </location>
</feature>
<protein>
    <submittedName>
        <fullName evidence="3">Uncharacterized protein</fullName>
    </submittedName>
</protein>
<comment type="caution">
    <text evidence="3">The sequence shown here is derived from an EMBL/GenBank/DDBJ whole genome shotgun (WGS) entry which is preliminary data.</text>
</comment>
<evidence type="ECO:0000313" key="4">
    <source>
        <dbReference type="Proteomes" id="UP000249467"/>
    </source>
</evidence>
<reference evidence="3 4" key="1">
    <citation type="submission" date="2018-04" db="EMBL/GenBank/DDBJ databases">
        <authorList>
            <person name="Go L.Y."/>
            <person name="Mitchell J.A."/>
        </authorList>
    </citation>
    <scope>NUCLEOTIDE SEQUENCE [LARGE SCALE GENOMIC DNA]</scope>
    <source>
        <strain evidence="3">ULC066bin1</strain>
    </source>
</reference>
<dbReference type="AlphaFoldDB" id="A0A2W4XQV3"/>
<feature type="chain" id="PRO_5016141525" evidence="2">
    <location>
        <begin position="19"/>
        <end position="193"/>
    </location>
</feature>
<accession>A0A2W4XQV3</accession>
<sequence>MQKFVLGCFFTVFSIALATTTSVTSIKAETTTEYLDNTTPQVIEKISGNIITFKNAMGESHNYFVPSWMIEQYSLKVGTSANLYNRNIVQGIYRDRYIDVASLSLPENMSAFTIHETERNCTIPQSPASEGLTSGKRVWYKTDSCPSAIPIVGSMSFYQTKTASSEQSDRSATFPSTTPETTNQQTPDSSLIR</sequence>
<dbReference type="Proteomes" id="UP000249467">
    <property type="component" value="Unassembled WGS sequence"/>
</dbReference>
<gene>
    <name evidence="3" type="ORF">DCF19_20030</name>
</gene>
<evidence type="ECO:0000313" key="3">
    <source>
        <dbReference type="EMBL" id="PZO36975.1"/>
    </source>
</evidence>
<evidence type="ECO:0000256" key="2">
    <source>
        <dbReference type="SAM" id="SignalP"/>
    </source>
</evidence>
<feature type="region of interest" description="Disordered" evidence="1">
    <location>
        <begin position="162"/>
        <end position="193"/>
    </location>
</feature>
<reference evidence="3 4" key="2">
    <citation type="submission" date="2018-06" db="EMBL/GenBank/DDBJ databases">
        <title>Metagenomic assembly of (sub)arctic Cyanobacteria and their associated microbiome from non-axenic cultures.</title>
        <authorList>
            <person name="Baurain D."/>
        </authorList>
    </citation>
    <scope>NUCLEOTIDE SEQUENCE [LARGE SCALE GENOMIC DNA]</scope>
    <source>
        <strain evidence="3">ULC066bin1</strain>
    </source>
</reference>
<evidence type="ECO:0000256" key="1">
    <source>
        <dbReference type="SAM" id="MobiDB-lite"/>
    </source>
</evidence>
<dbReference type="EMBL" id="QBML01000035">
    <property type="protein sequence ID" value="PZO36975.1"/>
    <property type="molecule type" value="Genomic_DNA"/>
</dbReference>
<proteinExistence type="predicted"/>
<organism evidence="3 4">
    <name type="scientific">Pseudanabaena frigida</name>
    <dbReference type="NCBI Taxonomy" id="945775"/>
    <lineage>
        <taxon>Bacteria</taxon>
        <taxon>Bacillati</taxon>
        <taxon>Cyanobacteriota</taxon>
        <taxon>Cyanophyceae</taxon>
        <taxon>Pseudanabaenales</taxon>
        <taxon>Pseudanabaenaceae</taxon>
        <taxon>Pseudanabaena</taxon>
    </lineage>
</organism>
<keyword evidence="2" id="KW-0732">Signal</keyword>
<name>A0A2W4XQV3_9CYAN</name>